<dbReference type="GO" id="GO:0004347">
    <property type="term" value="F:glucose-6-phosphate isomerase activity"/>
    <property type="evidence" value="ECO:0007669"/>
    <property type="project" value="InterPro"/>
</dbReference>
<reference evidence="4" key="1">
    <citation type="journal article" date="2014" name="Front. Microbiol.">
        <title>High frequency of phylogenetically diverse reductive dehalogenase-homologous genes in deep subseafloor sedimentary metagenomes.</title>
        <authorList>
            <person name="Kawai M."/>
            <person name="Futagami T."/>
            <person name="Toyoda A."/>
            <person name="Takaki Y."/>
            <person name="Nishi S."/>
            <person name="Hori S."/>
            <person name="Arai W."/>
            <person name="Tsubouchi T."/>
            <person name="Morono Y."/>
            <person name="Uchiyama I."/>
            <person name="Ito T."/>
            <person name="Fujiyama A."/>
            <person name="Inagaki F."/>
            <person name="Takami H."/>
        </authorList>
    </citation>
    <scope>NUCLEOTIDE SEQUENCE</scope>
    <source>
        <strain evidence="4">Expedition CK06-06</strain>
    </source>
</reference>
<comment type="similarity">
    <text evidence="1">Belongs to the PGI/PMI family.</text>
</comment>
<comment type="caution">
    <text evidence="4">The sequence shown here is derived from an EMBL/GenBank/DDBJ whole genome shotgun (WGS) entry which is preliminary data.</text>
</comment>
<dbReference type="Pfam" id="PF10432">
    <property type="entry name" value="bact-PGI_C"/>
    <property type="match status" value="1"/>
</dbReference>
<feature type="non-terminal residue" evidence="4">
    <location>
        <position position="1"/>
    </location>
</feature>
<name>X1CP56_9ZZZZ</name>
<dbReference type="GO" id="GO:0005975">
    <property type="term" value="P:carbohydrate metabolic process"/>
    <property type="evidence" value="ECO:0007669"/>
    <property type="project" value="InterPro"/>
</dbReference>
<keyword evidence="2" id="KW-0413">Isomerase</keyword>
<organism evidence="4">
    <name type="scientific">marine sediment metagenome</name>
    <dbReference type="NCBI Taxonomy" id="412755"/>
    <lineage>
        <taxon>unclassified sequences</taxon>
        <taxon>metagenomes</taxon>
        <taxon>ecological metagenomes</taxon>
    </lineage>
</organism>
<dbReference type="GO" id="GO:1901135">
    <property type="term" value="P:carbohydrate derivative metabolic process"/>
    <property type="evidence" value="ECO:0007669"/>
    <property type="project" value="InterPro"/>
</dbReference>
<gene>
    <name evidence="4" type="ORF">S01H4_49244</name>
</gene>
<dbReference type="Gene3D" id="3.40.50.10490">
    <property type="entry name" value="Glucose-6-phosphate isomerase like protein, domain 1"/>
    <property type="match status" value="1"/>
</dbReference>
<dbReference type="GO" id="GO:0004476">
    <property type="term" value="F:mannose-6-phosphate isomerase activity"/>
    <property type="evidence" value="ECO:0007669"/>
    <property type="project" value="InterPro"/>
</dbReference>
<evidence type="ECO:0000259" key="3">
    <source>
        <dbReference type="Pfam" id="PF10432"/>
    </source>
</evidence>
<sequence>SQPRAALGYSFIPLLSLLCKLGFLEDKSEKIEGMAQTLEGLLDKLAENIPTSLNSAKQLARKLFGKLIVIYGAGILSPVAQRWKGQFNENSKAWAFYETFSELNHNAVVGYGFPEEMKNKIYIVMLRCLSLHPRILARYQITSEILERAGVEYEIIDSQGKNDLTRIMSLVFLGDWVSYYLAMLNQTDPTPVKMIDYLKKRLNSIE</sequence>
<dbReference type="EMBL" id="BART01027840">
    <property type="protein sequence ID" value="GAG97928.1"/>
    <property type="molecule type" value="Genomic_DNA"/>
</dbReference>
<protein>
    <recommendedName>
        <fullName evidence="3">Bifunctional glucose-6-phosphate/mannose-6-phosphate isomerase C-terminal domain-containing protein</fullName>
    </recommendedName>
</protein>
<dbReference type="CDD" id="cd05637">
    <property type="entry name" value="SIS_PGI_PMI_2"/>
    <property type="match status" value="1"/>
</dbReference>
<feature type="domain" description="Bifunctional glucose-6-phosphate/mannose-6-phosphate isomerase C-terminal" evidence="3">
    <location>
        <begin position="54"/>
        <end position="202"/>
    </location>
</feature>
<dbReference type="AlphaFoldDB" id="X1CP56"/>
<dbReference type="SUPFAM" id="SSF53697">
    <property type="entry name" value="SIS domain"/>
    <property type="match status" value="1"/>
</dbReference>
<dbReference type="InterPro" id="IPR046348">
    <property type="entry name" value="SIS_dom_sf"/>
</dbReference>
<evidence type="ECO:0000256" key="2">
    <source>
        <dbReference type="ARBA" id="ARBA00023235"/>
    </source>
</evidence>
<accession>X1CP56</accession>
<dbReference type="GO" id="GO:0097367">
    <property type="term" value="F:carbohydrate derivative binding"/>
    <property type="evidence" value="ECO:0007669"/>
    <property type="project" value="InterPro"/>
</dbReference>
<evidence type="ECO:0000313" key="4">
    <source>
        <dbReference type="EMBL" id="GAG97928.1"/>
    </source>
</evidence>
<dbReference type="InterPro" id="IPR019490">
    <property type="entry name" value="Glu6P/Mann6P_isomerase_C"/>
</dbReference>
<proteinExistence type="inferred from homology"/>
<evidence type="ECO:0000256" key="1">
    <source>
        <dbReference type="ARBA" id="ARBA00010523"/>
    </source>
</evidence>